<name>W9VN22_9EURO</name>
<feature type="domain" description="Histone deacetylase complex subunit SAP30 Sin3 binding" evidence="2">
    <location>
        <begin position="257"/>
        <end position="284"/>
    </location>
</feature>
<dbReference type="InterPro" id="IPR038291">
    <property type="entry name" value="SAP30_C_sf"/>
</dbReference>
<dbReference type="EMBL" id="AMGX01000044">
    <property type="protein sequence ID" value="EXJ53531.1"/>
    <property type="molecule type" value="Genomic_DNA"/>
</dbReference>
<feature type="compositionally biased region" description="Low complexity" evidence="1">
    <location>
        <begin position="236"/>
        <end position="246"/>
    </location>
</feature>
<evidence type="ECO:0000313" key="4">
    <source>
        <dbReference type="Proteomes" id="UP000019471"/>
    </source>
</evidence>
<dbReference type="Gene3D" id="6.10.160.20">
    <property type="match status" value="1"/>
</dbReference>
<reference evidence="3 4" key="1">
    <citation type="submission" date="2013-03" db="EMBL/GenBank/DDBJ databases">
        <title>The Genome Sequence of Cladophialophora psammophila CBS 110553.</title>
        <authorList>
            <consortium name="The Broad Institute Genomics Platform"/>
            <person name="Cuomo C."/>
            <person name="de Hoog S."/>
            <person name="Gorbushina A."/>
            <person name="Walker B."/>
            <person name="Young S.K."/>
            <person name="Zeng Q."/>
            <person name="Gargeya S."/>
            <person name="Fitzgerald M."/>
            <person name="Haas B."/>
            <person name="Abouelleil A."/>
            <person name="Allen A.W."/>
            <person name="Alvarado L."/>
            <person name="Arachchi H.M."/>
            <person name="Berlin A.M."/>
            <person name="Chapman S.B."/>
            <person name="Gainer-Dewar J."/>
            <person name="Goldberg J."/>
            <person name="Griggs A."/>
            <person name="Gujja S."/>
            <person name="Hansen M."/>
            <person name="Howarth C."/>
            <person name="Imamovic A."/>
            <person name="Ireland A."/>
            <person name="Larimer J."/>
            <person name="McCowan C."/>
            <person name="Murphy C."/>
            <person name="Pearson M."/>
            <person name="Poon T.W."/>
            <person name="Priest M."/>
            <person name="Roberts A."/>
            <person name="Saif S."/>
            <person name="Shea T."/>
            <person name="Sisk P."/>
            <person name="Sykes S."/>
            <person name="Wortman J."/>
            <person name="Nusbaum C."/>
            <person name="Birren B."/>
        </authorList>
    </citation>
    <scope>NUCLEOTIDE SEQUENCE [LARGE SCALE GENOMIC DNA]</scope>
    <source>
        <strain evidence="3 4">CBS 110553</strain>
    </source>
</reference>
<dbReference type="STRING" id="1182543.W9VN22"/>
<accession>W9VN22</accession>
<feature type="compositionally biased region" description="Polar residues" evidence="1">
    <location>
        <begin position="207"/>
        <end position="218"/>
    </location>
</feature>
<dbReference type="Pfam" id="PF13867">
    <property type="entry name" value="SAP30_Sin3_bdg"/>
    <property type="match status" value="1"/>
</dbReference>
<evidence type="ECO:0000313" key="3">
    <source>
        <dbReference type="EMBL" id="EXJ53531.1"/>
    </source>
</evidence>
<comment type="caution">
    <text evidence="3">The sequence shown here is derived from an EMBL/GenBank/DDBJ whole genome shotgun (WGS) entry which is preliminary data.</text>
</comment>
<evidence type="ECO:0000259" key="2">
    <source>
        <dbReference type="Pfam" id="PF13867"/>
    </source>
</evidence>
<feature type="region of interest" description="Disordered" evidence="1">
    <location>
        <begin position="1"/>
        <end position="102"/>
    </location>
</feature>
<dbReference type="eggNOG" id="ENOG502RZ9X">
    <property type="taxonomic scope" value="Eukaryota"/>
</dbReference>
<keyword evidence="4" id="KW-1185">Reference proteome</keyword>
<dbReference type="RefSeq" id="XP_007751959.1">
    <property type="nucleotide sequence ID" value="XM_007753769.1"/>
</dbReference>
<dbReference type="HOGENOM" id="CLU_087644_0_0_1"/>
<feature type="compositionally biased region" description="Basic residues" evidence="1">
    <location>
        <begin position="165"/>
        <end position="177"/>
    </location>
</feature>
<dbReference type="GeneID" id="19197886"/>
<feature type="compositionally biased region" description="Polar residues" evidence="1">
    <location>
        <begin position="86"/>
        <end position="102"/>
    </location>
</feature>
<dbReference type="InterPro" id="IPR025718">
    <property type="entry name" value="SAP30_Sin3-bd"/>
</dbReference>
<protein>
    <recommendedName>
        <fullName evidence="2">Histone deacetylase complex subunit SAP30 Sin3 binding domain-containing protein</fullName>
    </recommendedName>
</protein>
<gene>
    <name evidence="3" type="ORF">A1O5_13202</name>
</gene>
<proteinExistence type="predicted"/>
<feature type="region of interest" description="Disordered" evidence="1">
    <location>
        <begin position="292"/>
        <end position="330"/>
    </location>
</feature>
<dbReference type="AlphaFoldDB" id="W9VN22"/>
<evidence type="ECO:0000256" key="1">
    <source>
        <dbReference type="SAM" id="MobiDB-lite"/>
    </source>
</evidence>
<dbReference type="OrthoDB" id="510958at2759"/>
<feature type="compositionally biased region" description="Basic and acidic residues" evidence="1">
    <location>
        <begin position="189"/>
        <end position="205"/>
    </location>
</feature>
<feature type="region of interest" description="Disordered" evidence="1">
    <location>
        <begin position="165"/>
        <end position="254"/>
    </location>
</feature>
<organism evidence="3 4">
    <name type="scientific">Cladophialophora psammophila CBS 110553</name>
    <dbReference type="NCBI Taxonomy" id="1182543"/>
    <lineage>
        <taxon>Eukaryota</taxon>
        <taxon>Fungi</taxon>
        <taxon>Dikarya</taxon>
        <taxon>Ascomycota</taxon>
        <taxon>Pezizomycotina</taxon>
        <taxon>Eurotiomycetes</taxon>
        <taxon>Chaetothyriomycetidae</taxon>
        <taxon>Chaetothyriales</taxon>
        <taxon>Herpotrichiellaceae</taxon>
        <taxon>Cladophialophora</taxon>
    </lineage>
</organism>
<dbReference type="Proteomes" id="UP000019471">
    <property type="component" value="Unassembled WGS sequence"/>
</dbReference>
<sequence>MPPARGRNVDDSRSETSSTITNQKEKSTLGLASGSGVSKGKRFASGLNVPTAGNKTPVYGNGAAPPSATPAVTEGDKDPSLPRVCRTTSSGTGLSQGNNKNMTDNAITLQKTEWATMSVPILRSYRIAHRLPVPAAFNCPHAEVTYKACELALRAPSAVYYRRKQREQHLLRRKHRQSQQTNGTGKNNKPKDRDKEKDKSKETSNTDKASSISPSIAQTVEPPEPPPSNQAQGHHTPSSPSSTTTTMNLGPREPASNLANAVRKHFNAQQLSEADTIARFIYVVQQNGRQVRTEGSEGDGSGYWMGSQGRAMRRIDGPGGDVGFRLRFRP</sequence>